<dbReference type="Proteomes" id="UP000799770">
    <property type="component" value="Unassembled WGS sequence"/>
</dbReference>
<organism evidence="2 3">
    <name type="scientific">Lophiotrema nucula</name>
    <dbReference type="NCBI Taxonomy" id="690887"/>
    <lineage>
        <taxon>Eukaryota</taxon>
        <taxon>Fungi</taxon>
        <taxon>Dikarya</taxon>
        <taxon>Ascomycota</taxon>
        <taxon>Pezizomycotina</taxon>
        <taxon>Dothideomycetes</taxon>
        <taxon>Pleosporomycetidae</taxon>
        <taxon>Pleosporales</taxon>
        <taxon>Lophiotremataceae</taxon>
        <taxon>Lophiotrema</taxon>
    </lineage>
</organism>
<name>A0A6A5YFM0_9PLEO</name>
<proteinExistence type="predicted"/>
<feature type="compositionally biased region" description="Basic and acidic residues" evidence="1">
    <location>
        <begin position="152"/>
        <end position="172"/>
    </location>
</feature>
<feature type="compositionally biased region" description="Basic and acidic residues" evidence="1">
    <location>
        <begin position="287"/>
        <end position="297"/>
    </location>
</feature>
<reference evidence="2" key="1">
    <citation type="journal article" date="2020" name="Stud. Mycol.">
        <title>101 Dothideomycetes genomes: a test case for predicting lifestyles and emergence of pathogens.</title>
        <authorList>
            <person name="Haridas S."/>
            <person name="Albert R."/>
            <person name="Binder M."/>
            <person name="Bloem J."/>
            <person name="Labutti K."/>
            <person name="Salamov A."/>
            <person name="Andreopoulos B."/>
            <person name="Baker S."/>
            <person name="Barry K."/>
            <person name="Bills G."/>
            <person name="Bluhm B."/>
            <person name="Cannon C."/>
            <person name="Castanera R."/>
            <person name="Culley D."/>
            <person name="Daum C."/>
            <person name="Ezra D."/>
            <person name="Gonzalez J."/>
            <person name="Henrissat B."/>
            <person name="Kuo A."/>
            <person name="Liang C."/>
            <person name="Lipzen A."/>
            <person name="Lutzoni F."/>
            <person name="Magnuson J."/>
            <person name="Mondo S."/>
            <person name="Nolan M."/>
            <person name="Ohm R."/>
            <person name="Pangilinan J."/>
            <person name="Park H.-J."/>
            <person name="Ramirez L."/>
            <person name="Alfaro M."/>
            <person name="Sun H."/>
            <person name="Tritt A."/>
            <person name="Yoshinaga Y."/>
            <person name="Zwiers L.-H."/>
            <person name="Turgeon B."/>
            <person name="Goodwin S."/>
            <person name="Spatafora J."/>
            <person name="Crous P."/>
            <person name="Grigoriev I."/>
        </authorList>
    </citation>
    <scope>NUCLEOTIDE SEQUENCE</scope>
    <source>
        <strain evidence="2">CBS 627.86</strain>
    </source>
</reference>
<protein>
    <submittedName>
        <fullName evidence="2">Uncharacterized protein</fullName>
    </submittedName>
</protein>
<dbReference type="AlphaFoldDB" id="A0A6A5YFM0"/>
<feature type="region of interest" description="Disordered" evidence="1">
    <location>
        <begin position="152"/>
        <end position="360"/>
    </location>
</feature>
<keyword evidence="3" id="KW-1185">Reference proteome</keyword>
<feature type="compositionally biased region" description="Polar residues" evidence="1">
    <location>
        <begin position="335"/>
        <end position="348"/>
    </location>
</feature>
<dbReference type="OrthoDB" id="3672266at2759"/>
<evidence type="ECO:0000313" key="3">
    <source>
        <dbReference type="Proteomes" id="UP000799770"/>
    </source>
</evidence>
<evidence type="ECO:0000313" key="2">
    <source>
        <dbReference type="EMBL" id="KAF2105855.1"/>
    </source>
</evidence>
<sequence length="626" mass="71450">MSNSTEVGSIEFLKRCKTSKISGNDIIESLGLKNGSAGRAQPKFEDPNVAELYKIIVRKVDDLTEGDEQQLVLVKSKLVQEELLKDFVEDLGQNYGDMLWGRKTRRHLLVAAEDSRYRQFLHWDVERDATTIRFYLRCWVIKMASRRINDKLREAKKNRDGEPVQRTPRDTPPEGNSVDISSDDELFNAPPSPRLATPETTRDESSGGHFRAPTAPMTPPQTISRGGKPTSRTIGRQHVAQDSQSSRNEDNLPTPRTPESALKRKSVAHTDNPSRAKLQKPSLYQKVPERPKQRQEDIYAVPRDPRSPSSGLFVTPGPTELPRGIPLFGQRRPRSSSLESDPNWTPPSRASVESEPQFIGRSPNQAFISLVRSIHDRETPSNNHNGDADTVPKVFERNPFLRDSIMRDSVIPQSTQDSDNTMIIQSTEVELPTREDSVIETPRSATIAPKSFILEEPAADDTTLRTELFKLLLSCLNNLNEFSDRSAHHEAEERLDYLLSHFWVNDQVHLVAKHGSRFPTLQRSYEYWMDTRSKISSFQRRTEFTGTKREEWQAHLRTIQDWSRRAEAAIAYASLYELVRRPHIHDTLEDDLKVIFDELTRFPGCNGAEEFGGVEEYNEGLRKWLT</sequence>
<evidence type="ECO:0000256" key="1">
    <source>
        <dbReference type="SAM" id="MobiDB-lite"/>
    </source>
</evidence>
<accession>A0A6A5YFM0</accession>
<feature type="compositionally biased region" description="Polar residues" evidence="1">
    <location>
        <begin position="220"/>
        <end position="246"/>
    </location>
</feature>
<dbReference type="EMBL" id="ML977370">
    <property type="protein sequence ID" value="KAF2105855.1"/>
    <property type="molecule type" value="Genomic_DNA"/>
</dbReference>
<gene>
    <name evidence="2" type="ORF">BDV96DRAFT_655231</name>
</gene>